<name>A0A5M8ID67_CHLPH</name>
<protein>
    <submittedName>
        <fullName evidence="1">Uncharacterized protein</fullName>
    </submittedName>
</protein>
<reference evidence="1 2" key="1">
    <citation type="submission" date="2019-07" db="EMBL/GenBank/DDBJ databases">
        <title>Draft genome Sequence of Chlorobium phaeovibrioides sp. strain PhvTcv-s14, from the Phylum Chlorobi.</title>
        <authorList>
            <person name="Babenko V."/>
            <person name="Boldyreva D."/>
            <person name="Kanygina A."/>
            <person name="Selezneva O."/>
            <person name="Akopiyan T."/>
            <person name="Lunina O."/>
        </authorList>
    </citation>
    <scope>NUCLEOTIDE SEQUENCE [LARGE SCALE GENOMIC DNA]</scope>
    <source>
        <strain evidence="1 2">GrTcv12</strain>
    </source>
</reference>
<accession>A0A5M8ID67</accession>
<sequence>MLLTTTGLMLFASHHFIDINLIPISKLSMSAQQPTLHFDTMIQELLRYDFTRYFYGMYPPLLLPWYRHPEKPWPLIKKPIKTDSIVREASSCTMEVDVTGQDQTISLRNTGAEDISMTGVLIMTNLATGAQQELDFFLGEASVLNNRLSLLYKGKRHPLLWSNPEDLTDWYGHIQHPGKENLFSLEKSFRDVKAFSL</sequence>
<evidence type="ECO:0000313" key="2">
    <source>
        <dbReference type="Proteomes" id="UP000327458"/>
    </source>
</evidence>
<dbReference type="AlphaFoldDB" id="A0A5M8ID67"/>
<organism evidence="1 2">
    <name type="scientific">Chlorobium phaeovibrioides</name>
    <dbReference type="NCBI Taxonomy" id="1094"/>
    <lineage>
        <taxon>Bacteria</taxon>
        <taxon>Pseudomonadati</taxon>
        <taxon>Chlorobiota</taxon>
        <taxon>Chlorobiia</taxon>
        <taxon>Chlorobiales</taxon>
        <taxon>Chlorobiaceae</taxon>
        <taxon>Chlorobium/Pelodictyon group</taxon>
        <taxon>Chlorobium</taxon>
    </lineage>
</organism>
<dbReference type="RefSeq" id="WP_151419266.1">
    <property type="nucleotide sequence ID" value="NZ_VMRG01000001.1"/>
</dbReference>
<comment type="caution">
    <text evidence="1">The sequence shown here is derived from an EMBL/GenBank/DDBJ whole genome shotgun (WGS) entry which is preliminary data.</text>
</comment>
<gene>
    <name evidence="1" type="ORF">FP507_03670</name>
</gene>
<dbReference type="EMBL" id="VMRG01000001">
    <property type="protein sequence ID" value="KAA6232289.1"/>
    <property type="molecule type" value="Genomic_DNA"/>
</dbReference>
<proteinExistence type="predicted"/>
<dbReference type="Proteomes" id="UP000327458">
    <property type="component" value="Unassembled WGS sequence"/>
</dbReference>
<evidence type="ECO:0000313" key="1">
    <source>
        <dbReference type="EMBL" id="KAA6232289.1"/>
    </source>
</evidence>